<keyword evidence="1" id="KW-0880">Kelch repeat</keyword>
<reference evidence="4 5" key="1">
    <citation type="submission" date="2024-11" db="EMBL/GenBank/DDBJ databases">
        <title>Chromosome-level genome assembly of the freshwater bivalve Anodonta woodiana.</title>
        <authorList>
            <person name="Chen X."/>
        </authorList>
    </citation>
    <scope>NUCLEOTIDE SEQUENCE [LARGE SCALE GENOMIC DNA]</scope>
    <source>
        <strain evidence="4">MN2024</strain>
        <tissue evidence="4">Gills</tissue>
    </source>
</reference>
<accession>A0ABD3UUX9</accession>
<gene>
    <name evidence="4" type="ORF">ACJMK2_015758</name>
</gene>
<evidence type="ECO:0000256" key="2">
    <source>
        <dbReference type="ARBA" id="ARBA00022737"/>
    </source>
</evidence>
<evidence type="ECO:0000313" key="5">
    <source>
        <dbReference type="Proteomes" id="UP001634394"/>
    </source>
</evidence>
<keyword evidence="5" id="KW-1185">Reference proteome</keyword>
<evidence type="ECO:0000256" key="1">
    <source>
        <dbReference type="ARBA" id="ARBA00022441"/>
    </source>
</evidence>
<name>A0ABD3UUX9_SINWO</name>
<dbReference type="PANTHER" id="PTHR24412:SF494">
    <property type="entry name" value="KELCH-LIKE PROTEIN 12"/>
    <property type="match status" value="1"/>
</dbReference>
<evidence type="ECO:0000259" key="3">
    <source>
        <dbReference type="SMART" id="SM00875"/>
    </source>
</evidence>
<keyword evidence="2" id="KW-0677">Repeat</keyword>
<dbReference type="Proteomes" id="UP001634394">
    <property type="component" value="Unassembled WGS sequence"/>
</dbReference>
<dbReference type="PANTHER" id="PTHR24412">
    <property type="entry name" value="KELCH PROTEIN"/>
    <property type="match status" value="1"/>
</dbReference>
<sequence length="122" mass="14059">IQSACSQFLENKLVPSNCLGIRKFAERHSVKSLYNAAQVFCKRNFKEVIKHTEFFKLPVHKVAELVGCNDLQVCTEEPVFEAVIKWVEHDAGKRKAHLFRLMKLICLPLLTARYLTDVVDKQ</sequence>
<dbReference type="Pfam" id="PF07707">
    <property type="entry name" value="BACK"/>
    <property type="match status" value="1"/>
</dbReference>
<dbReference type="SMART" id="SM00875">
    <property type="entry name" value="BACK"/>
    <property type="match status" value="1"/>
</dbReference>
<protein>
    <recommendedName>
        <fullName evidence="3">BACK domain-containing protein</fullName>
    </recommendedName>
</protein>
<feature type="non-terminal residue" evidence="4">
    <location>
        <position position="122"/>
    </location>
</feature>
<evidence type="ECO:0000313" key="4">
    <source>
        <dbReference type="EMBL" id="KAL3852070.1"/>
    </source>
</evidence>
<dbReference type="AlphaFoldDB" id="A0ABD3UUX9"/>
<dbReference type="FunFam" id="1.25.40.420:FF:000001">
    <property type="entry name" value="Kelch-like family member 12"/>
    <property type="match status" value="1"/>
</dbReference>
<feature type="domain" description="BACK" evidence="3">
    <location>
        <begin position="18"/>
        <end position="120"/>
    </location>
</feature>
<organism evidence="4 5">
    <name type="scientific">Sinanodonta woodiana</name>
    <name type="common">Chinese pond mussel</name>
    <name type="synonym">Anodonta woodiana</name>
    <dbReference type="NCBI Taxonomy" id="1069815"/>
    <lineage>
        <taxon>Eukaryota</taxon>
        <taxon>Metazoa</taxon>
        <taxon>Spiralia</taxon>
        <taxon>Lophotrochozoa</taxon>
        <taxon>Mollusca</taxon>
        <taxon>Bivalvia</taxon>
        <taxon>Autobranchia</taxon>
        <taxon>Heteroconchia</taxon>
        <taxon>Palaeoheterodonta</taxon>
        <taxon>Unionida</taxon>
        <taxon>Unionoidea</taxon>
        <taxon>Unionidae</taxon>
        <taxon>Unioninae</taxon>
        <taxon>Sinanodonta</taxon>
    </lineage>
</organism>
<proteinExistence type="predicted"/>
<dbReference type="Gene3D" id="1.25.40.420">
    <property type="match status" value="1"/>
</dbReference>
<feature type="non-terminal residue" evidence="4">
    <location>
        <position position="1"/>
    </location>
</feature>
<comment type="caution">
    <text evidence="4">The sequence shown here is derived from an EMBL/GenBank/DDBJ whole genome shotgun (WGS) entry which is preliminary data.</text>
</comment>
<dbReference type="EMBL" id="JBJQND010000015">
    <property type="protein sequence ID" value="KAL3852070.1"/>
    <property type="molecule type" value="Genomic_DNA"/>
</dbReference>
<dbReference type="InterPro" id="IPR011705">
    <property type="entry name" value="BACK"/>
</dbReference>